<dbReference type="EMBL" id="UYRU01006316">
    <property type="protein sequence ID" value="VDK39918.1"/>
    <property type="molecule type" value="Genomic_DNA"/>
</dbReference>
<dbReference type="Proteomes" id="UP000281553">
    <property type="component" value="Unassembled WGS sequence"/>
</dbReference>
<dbReference type="OrthoDB" id="192887at2759"/>
<dbReference type="InterPro" id="IPR011009">
    <property type="entry name" value="Kinase-like_dom_sf"/>
</dbReference>
<sequence>MNADMARDLLRKMLVLDPLQRITVDEALQHPYINLWFDDSEVNAVSPFSFSAIYAVYHFKIAISHYDNLFRWRDYLT</sequence>
<keyword evidence="2" id="KW-1185">Reference proteome</keyword>
<evidence type="ECO:0000313" key="2">
    <source>
        <dbReference type="Proteomes" id="UP000281553"/>
    </source>
</evidence>
<evidence type="ECO:0000313" key="1">
    <source>
        <dbReference type="EMBL" id="VDK39918.1"/>
    </source>
</evidence>
<dbReference type="AlphaFoldDB" id="A0A3P6RCW6"/>
<evidence type="ECO:0008006" key="3">
    <source>
        <dbReference type="Google" id="ProtNLM"/>
    </source>
</evidence>
<gene>
    <name evidence="1" type="ORF">DILT_LOCUS1083</name>
</gene>
<reference evidence="1 2" key="1">
    <citation type="submission" date="2018-11" db="EMBL/GenBank/DDBJ databases">
        <authorList>
            <consortium name="Pathogen Informatics"/>
        </authorList>
    </citation>
    <scope>NUCLEOTIDE SEQUENCE [LARGE SCALE GENOMIC DNA]</scope>
</reference>
<proteinExistence type="predicted"/>
<name>A0A3P6RCW6_DIBLA</name>
<dbReference type="SUPFAM" id="SSF56112">
    <property type="entry name" value="Protein kinase-like (PK-like)"/>
    <property type="match status" value="1"/>
</dbReference>
<organism evidence="1 2">
    <name type="scientific">Dibothriocephalus latus</name>
    <name type="common">Fish tapeworm</name>
    <name type="synonym">Diphyllobothrium latum</name>
    <dbReference type="NCBI Taxonomy" id="60516"/>
    <lineage>
        <taxon>Eukaryota</taxon>
        <taxon>Metazoa</taxon>
        <taxon>Spiralia</taxon>
        <taxon>Lophotrochozoa</taxon>
        <taxon>Platyhelminthes</taxon>
        <taxon>Cestoda</taxon>
        <taxon>Eucestoda</taxon>
        <taxon>Diphyllobothriidea</taxon>
        <taxon>Diphyllobothriidae</taxon>
        <taxon>Dibothriocephalus</taxon>
    </lineage>
</organism>
<accession>A0A3P6RCW6</accession>
<dbReference type="Gene3D" id="1.10.510.10">
    <property type="entry name" value="Transferase(Phosphotransferase) domain 1"/>
    <property type="match status" value="1"/>
</dbReference>
<protein>
    <recommendedName>
        <fullName evidence="3">Protein kinase domain-containing protein</fullName>
    </recommendedName>
</protein>